<reference evidence="3" key="1">
    <citation type="journal article" date="2013" name="New Phytol.">
        <title>Comparative genomic and transcriptomic analyses reveal the hemibiotrophic stage shift of Colletotrichum fungi.</title>
        <authorList>
            <person name="Gan P."/>
            <person name="Ikeda K."/>
            <person name="Irieda H."/>
            <person name="Narusaka M."/>
            <person name="O'Connell R.J."/>
            <person name="Narusaka Y."/>
            <person name="Takano Y."/>
            <person name="Kubo Y."/>
            <person name="Shirasu K."/>
        </authorList>
    </citation>
    <scope>NUCLEOTIDE SEQUENCE [LARGE SCALE GENOMIC DNA]</scope>
    <source>
        <strain evidence="3">104-T / ATCC 96160 / CBS 514.97 / LARS 414 / MAFF 240422</strain>
    </source>
</reference>
<proteinExistence type="predicted"/>
<dbReference type="AlphaFoldDB" id="A0A484G6R9"/>
<reference evidence="3" key="2">
    <citation type="journal article" date="2019" name="Mol. Plant Microbe Interact.">
        <title>Genome sequence resources for four phytopathogenic fungi from the Colletotrichum orbiculare species complex.</title>
        <authorList>
            <person name="Gan P."/>
            <person name="Tsushima A."/>
            <person name="Narusaka M."/>
            <person name="Narusaka Y."/>
            <person name="Takano Y."/>
            <person name="Kubo Y."/>
            <person name="Shirasu K."/>
        </authorList>
    </citation>
    <scope>GENOME REANNOTATION</scope>
    <source>
        <strain evidence="3">104-T / ATCC 96160 / CBS 514.97 / LARS 414 / MAFF 240422</strain>
    </source>
</reference>
<keyword evidence="1" id="KW-0812">Transmembrane</keyword>
<feature type="transmembrane region" description="Helical" evidence="1">
    <location>
        <begin position="20"/>
        <end position="39"/>
    </location>
</feature>
<protein>
    <submittedName>
        <fullName evidence="2">Uncharacterized protein</fullName>
    </submittedName>
</protein>
<evidence type="ECO:0000313" key="2">
    <source>
        <dbReference type="EMBL" id="TDZ25858.1"/>
    </source>
</evidence>
<dbReference type="EMBL" id="AMCV02000001">
    <property type="protein sequence ID" value="TDZ25858.1"/>
    <property type="molecule type" value="Genomic_DNA"/>
</dbReference>
<accession>A0A484G6R9</accession>
<organism evidence="2 3">
    <name type="scientific">Colletotrichum orbiculare (strain 104-T / ATCC 96160 / CBS 514.97 / LARS 414 / MAFF 240422)</name>
    <name type="common">Cucumber anthracnose fungus</name>
    <name type="synonym">Colletotrichum lagenarium</name>
    <dbReference type="NCBI Taxonomy" id="1213857"/>
    <lineage>
        <taxon>Eukaryota</taxon>
        <taxon>Fungi</taxon>
        <taxon>Dikarya</taxon>
        <taxon>Ascomycota</taxon>
        <taxon>Pezizomycotina</taxon>
        <taxon>Sordariomycetes</taxon>
        <taxon>Hypocreomycetidae</taxon>
        <taxon>Glomerellales</taxon>
        <taxon>Glomerellaceae</taxon>
        <taxon>Colletotrichum</taxon>
        <taxon>Colletotrichum orbiculare species complex</taxon>
    </lineage>
</organism>
<comment type="caution">
    <text evidence="2">The sequence shown here is derived from an EMBL/GenBank/DDBJ whole genome shotgun (WGS) entry which is preliminary data.</text>
</comment>
<keyword evidence="3" id="KW-1185">Reference proteome</keyword>
<name>A0A484G6R9_COLOR</name>
<dbReference type="Proteomes" id="UP000014480">
    <property type="component" value="Unassembled WGS sequence"/>
</dbReference>
<gene>
    <name evidence="2" type="ORF">Cob_v001357</name>
</gene>
<keyword evidence="1" id="KW-0472">Membrane</keyword>
<keyword evidence="1" id="KW-1133">Transmembrane helix</keyword>
<evidence type="ECO:0000313" key="3">
    <source>
        <dbReference type="Proteomes" id="UP000014480"/>
    </source>
</evidence>
<evidence type="ECO:0000256" key="1">
    <source>
        <dbReference type="SAM" id="Phobius"/>
    </source>
</evidence>
<sequence length="90" mass="9942">MNFVTNSRDSYKQAHYYLAMKFWLTVVAFAAAAAAAAVGDEERPSRVARDDPSRVLSARQVCCSVDGNKTCKCVANTKEECDKGQCTWVE</sequence>